<evidence type="ECO:0008006" key="9">
    <source>
        <dbReference type="Google" id="ProtNLM"/>
    </source>
</evidence>
<evidence type="ECO:0000256" key="4">
    <source>
        <dbReference type="ARBA" id="ARBA00023136"/>
    </source>
</evidence>
<keyword evidence="2 6" id="KW-0812">Transmembrane</keyword>
<reference evidence="7" key="1">
    <citation type="submission" date="2020-06" db="EMBL/GenBank/DDBJ databases">
        <title>Genomes of multiple members of Pneumocystis genus reveal paths to human pathogen Pneumocystis jirovecii.</title>
        <authorList>
            <person name="Cisse O.H."/>
            <person name="Ma L."/>
            <person name="Dekker J."/>
            <person name="Khil P."/>
            <person name="Jo J."/>
            <person name="Brenchley J."/>
            <person name="Blair R."/>
            <person name="Pahar B."/>
            <person name="Chabe M."/>
            <person name="Van Rompay K.A."/>
            <person name="Keesler R."/>
            <person name="Sukura A."/>
            <person name="Hirsch V."/>
            <person name="Kutty G."/>
            <person name="Liu Y."/>
            <person name="Peng L."/>
            <person name="Chen J."/>
            <person name="Song J."/>
            <person name="Weissenbacher-Lang C."/>
            <person name="Xu J."/>
            <person name="Upham N.S."/>
            <person name="Stajich J.E."/>
            <person name="Cuomo C.A."/>
            <person name="Cushion M.T."/>
            <person name="Kovacs J.A."/>
        </authorList>
    </citation>
    <scope>NUCLEOTIDE SEQUENCE</scope>
    <source>
        <strain evidence="7">2A</strain>
    </source>
</reference>
<dbReference type="EMBL" id="CP054533">
    <property type="protein sequence ID" value="QSL64488.1"/>
    <property type="molecule type" value="Genomic_DNA"/>
</dbReference>
<feature type="compositionally biased region" description="Basic and acidic residues" evidence="5">
    <location>
        <begin position="52"/>
        <end position="80"/>
    </location>
</feature>
<dbReference type="PANTHER" id="PTHR13396:SF5">
    <property type="entry name" value="NEDD4 FAMILY INTERACTING PROTEIN"/>
    <property type="match status" value="1"/>
</dbReference>
<comment type="subcellular location">
    <subcellularLocation>
        <location evidence="1">Membrane</location>
        <topology evidence="1">Multi-pass membrane protein</topology>
    </subcellularLocation>
</comment>
<dbReference type="GO" id="GO:0048471">
    <property type="term" value="C:perinuclear region of cytoplasm"/>
    <property type="evidence" value="ECO:0007669"/>
    <property type="project" value="TreeGrafter"/>
</dbReference>
<dbReference type="GO" id="GO:0005794">
    <property type="term" value="C:Golgi apparatus"/>
    <property type="evidence" value="ECO:0007669"/>
    <property type="project" value="TreeGrafter"/>
</dbReference>
<proteinExistence type="predicted"/>
<evidence type="ECO:0000256" key="5">
    <source>
        <dbReference type="SAM" id="MobiDB-lite"/>
    </source>
</evidence>
<keyword evidence="4 6" id="KW-0472">Membrane</keyword>
<dbReference type="GO" id="GO:0031398">
    <property type="term" value="P:positive regulation of protein ubiquitination"/>
    <property type="evidence" value="ECO:0007669"/>
    <property type="project" value="TreeGrafter"/>
</dbReference>
<dbReference type="GO" id="GO:0006511">
    <property type="term" value="P:ubiquitin-dependent protein catabolic process"/>
    <property type="evidence" value="ECO:0007669"/>
    <property type="project" value="TreeGrafter"/>
</dbReference>
<evidence type="ECO:0000256" key="3">
    <source>
        <dbReference type="ARBA" id="ARBA00022989"/>
    </source>
</evidence>
<accession>A0A899FZD3</accession>
<name>A0A899FZD3_9ASCO</name>
<evidence type="ECO:0000256" key="6">
    <source>
        <dbReference type="SAM" id="Phobius"/>
    </source>
</evidence>
<dbReference type="PANTHER" id="PTHR13396">
    <property type="entry name" value="NEDD4 FAMILY INTERACTING PROTEIN 1/2"/>
    <property type="match status" value="1"/>
</dbReference>
<evidence type="ECO:0000256" key="1">
    <source>
        <dbReference type="ARBA" id="ARBA00004141"/>
    </source>
</evidence>
<dbReference type="GO" id="GO:0030001">
    <property type="term" value="P:metal ion transport"/>
    <property type="evidence" value="ECO:0007669"/>
    <property type="project" value="InterPro"/>
</dbReference>
<evidence type="ECO:0000256" key="2">
    <source>
        <dbReference type="ARBA" id="ARBA00022692"/>
    </source>
</evidence>
<protein>
    <recommendedName>
        <fullName evidence="9">Metal homeostatis protein bsd2</fullName>
    </recommendedName>
</protein>
<feature type="compositionally biased region" description="Basic and acidic residues" evidence="5">
    <location>
        <begin position="1"/>
        <end position="14"/>
    </location>
</feature>
<evidence type="ECO:0000313" key="7">
    <source>
        <dbReference type="EMBL" id="QSL64488.1"/>
    </source>
</evidence>
<dbReference type="Pfam" id="PF10176">
    <property type="entry name" value="NEDD4_Bsd2"/>
    <property type="match status" value="1"/>
</dbReference>
<keyword evidence="3 6" id="KW-1133">Transmembrane helix</keyword>
<dbReference type="OrthoDB" id="10003116at2759"/>
<sequence length="298" mass="33767">MKFYQDKDQDHQEITETLYENSEDIMKSIFPLTDTDGRENLEESSSTHLLHKNNDKNEETSSKSSNKEENEGPQAKDKNRGRGRYRSSFALRFLPRYTPKLNQNDGVFANLNAKPDISKEMKEEFPPSYEQAAADATPSYWENTMIAPGISTDEVFIDGLPVGNVFGFLWNMLISFSFQFIGFLLTYLLHTTHAAKNGSKAGLGTTLIQYGFYMRSIKDNVLDQDNSDANSENDNQGYQSDSLDHIIVSYLLMITGWFLLIRSTTDFLKARRIEICVKETSSSDTPQASQAETPEVVV</sequence>
<evidence type="ECO:0000313" key="8">
    <source>
        <dbReference type="Proteomes" id="UP000663699"/>
    </source>
</evidence>
<dbReference type="GO" id="GO:0016020">
    <property type="term" value="C:membrane"/>
    <property type="evidence" value="ECO:0007669"/>
    <property type="project" value="UniProtKB-SubCell"/>
</dbReference>
<dbReference type="Proteomes" id="UP000663699">
    <property type="component" value="Chromosome 2"/>
</dbReference>
<dbReference type="AlphaFoldDB" id="A0A899FZD3"/>
<dbReference type="GO" id="GO:0005783">
    <property type="term" value="C:endoplasmic reticulum"/>
    <property type="evidence" value="ECO:0007669"/>
    <property type="project" value="TreeGrafter"/>
</dbReference>
<dbReference type="InterPro" id="IPR019325">
    <property type="entry name" value="NEDD4/Bsd2"/>
</dbReference>
<keyword evidence="8" id="KW-1185">Reference proteome</keyword>
<dbReference type="GO" id="GO:0007034">
    <property type="term" value="P:vacuolar transport"/>
    <property type="evidence" value="ECO:0007669"/>
    <property type="project" value="InterPro"/>
</dbReference>
<feature type="transmembrane region" description="Helical" evidence="6">
    <location>
        <begin position="168"/>
        <end position="189"/>
    </location>
</feature>
<gene>
    <name evidence="7" type="ORF">MERGE_001789</name>
</gene>
<feature type="region of interest" description="Disordered" evidence="5">
    <location>
        <begin position="1"/>
        <end position="81"/>
    </location>
</feature>
<feature type="transmembrane region" description="Helical" evidence="6">
    <location>
        <begin position="243"/>
        <end position="261"/>
    </location>
</feature>
<organism evidence="7 8">
    <name type="scientific">Pneumocystis wakefieldiae</name>
    <dbReference type="NCBI Taxonomy" id="38082"/>
    <lineage>
        <taxon>Eukaryota</taxon>
        <taxon>Fungi</taxon>
        <taxon>Dikarya</taxon>
        <taxon>Ascomycota</taxon>
        <taxon>Taphrinomycotina</taxon>
        <taxon>Pneumocystomycetes</taxon>
        <taxon>Pneumocystaceae</taxon>
        <taxon>Pneumocystis</taxon>
    </lineage>
</organism>
<dbReference type="CDD" id="cd22212">
    <property type="entry name" value="NDFIP-like"/>
    <property type="match status" value="1"/>
</dbReference>